<gene>
    <name evidence="2" type="ORF">EMEDMD4_220115</name>
</gene>
<dbReference type="EMBL" id="CABFNB010000087">
    <property type="protein sequence ID" value="VTZ60997.1"/>
    <property type="molecule type" value="Genomic_DNA"/>
</dbReference>
<proteinExistence type="predicted"/>
<protein>
    <submittedName>
        <fullName evidence="2">Uncharacterized protein</fullName>
    </submittedName>
</protein>
<name>A0A508WTX1_9HYPH</name>
<organism evidence="2">
    <name type="scientific">Sinorhizobium medicae</name>
    <dbReference type="NCBI Taxonomy" id="110321"/>
    <lineage>
        <taxon>Bacteria</taxon>
        <taxon>Pseudomonadati</taxon>
        <taxon>Pseudomonadota</taxon>
        <taxon>Alphaproteobacteria</taxon>
        <taxon>Hyphomicrobiales</taxon>
        <taxon>Rhizobiaceae</taxon>
        <taxon>Sinorhizobium/Ensifer group</taxon>
        <taxon>Sinorhizobium</taxon>
    </lineage>
</organism>
<dbReference type="RefSeq" id="WP_018208157.1">
    <property type="nucleotide sequence ID" value="NZ_CABFNB010000087.1"/>
</dbReference>
<accession>A0A508WTX1</accession>
<reference evidence="2" key="1">
    <citation type="submission" date="2019-06" db="EMBL/GenBank/DDBJ databases">
        <authorList>
            <person name="Le Quere A."/>
            <person name="Colella S."/>
        </authorList>
    </citation>
    <scope>NUCLEOTIDE SEQUENCE</scope>
    <source>
        <strain evidence="2">EmedicaeMD41</strain>
    </source>
</reference>
<feature type="signal peptide" evidence="1">
    <location>
        <begin position="1"/>
        <end position="20"/>
    </location>
</feature>
<sequence>MNQIFATILLAAASTLPSIAAETGEPRYFVKAWLEKADRSFEHTTGWCDEKDRCFVPIVEHIIELRDLTSSSYRLKFWSDPWEEEPCCISRTGSSELDLWSGHPRVVPLYYTPKAGDRGVIPFGKLIIAVEDLDARDKAPETPRL</sequence>
<keyword evidence="1" id="KW-0732">Signal</keyword>
<dbReference type="Proteomes" id="UP000507954">
    <property type="component" value="Unassembled WGS sequence"/>
</dbReference>
<dbReference type="AlphaFoldDB" id="A0A508WTX1"/>
<evidence type="ECO:0000313" key="2">
    <source>
        <dbReference type="EMBL" id="VTZ60997.1"/>
    </source>
</evidence>
<feature type="chain" id="PRO_5021418089" evidence="1">
    <location>
        <begin position="21"/>
        <end position="145"/>
    </location>
</feature>
<evidence type="ECO:0000256" key="1">
    <source>
        <dbReference type="SAM" id="SignalP"/>
    </source>
</evidence>